<keyword evidence="9 15" id="KW-0456">Lyase</keyword>
<dbReference type="CDD" id="cd02005">
    <property type="entry name" value="TPP_PDC_IPDC"/>
    <property type="match status" value="1"/>
</dbReference>
<dbReference type="Gene3D" id="3.40.50.1220">
    <property type="entry name" value="TPP-binding domain"/>
    <property type="match status" value="1"/>
</dbReference>
<dbReference type="InterPro" id="IPR047213">
    <property type="entry name" value="TPP_PYR_PDC_IPDC-like"/>
</dbReference>
<dbReference type="InterPro" id="IPR012001">
    <property type="entry name" value="Thiamin_PyroP_enz_TPP-bd_dom"/>
</dbReference>
<feature type="binding site" evidence="10">
    <location>
        <position position="466"/>
    </location>
    <ligand>
        <name>Mg(2+)</name>
        <dbReference type="ChEBI" id="CHEBI:18420"/>
    </ligand>
</feature>
<dbReference type="GO" id="GO:0000949">
    <property type="term" value="P:aromatic amino acid family catabolic process to alcohol via Ehrlich pathway"/>
    <property type="evidence" value="ECO:0007669"/>
    <property type="project" value="TreeGrafter"/>
</dbReference>
<evidence type="ECO:0000256" key="2">
    <source>
        <dbReference type="ARBA" id="ARBA00001964"/>
    </source>
</evidence>
<evidence type="ECO:0000256" key="1">
    <source>
        <dbReference type="ARBA" id="ARBA00001041"/>
    </source>
</evidence>
<dbReference type="FunFam" id="3.40.50.970:FF:000019">
    <property type="entry name" value="Pyruvate decarboxylase isozyme"/>
    <property type="match status" value="1"/>
</dbReference>
<dbReference type="EMBL" id="UGOD01000001">
    <property type="protein sequence ID" value="STX52625.1"/>
    <property type="molecule type" value="Genomic_DNA"/>
</dbReference>
<dbReference type="InterPro" id="IPR029035">
    <property type="entry name" value="DHS-like_NAD/FAD-binding_dom"/>
</dbReference>
<dbReference type="FunFam" id="3.40.50.1220:FF:000009">
    <property type="entry name" value="Pyruvate decarboxylase 1"/>
    <property type="match status" value="1"/>
</dbReference>
<evidence type="ECO:0000256" key="5">
    <source>
        <dbReference type="ARBA" id="ARBA00022723"/>
    </source>
</evidence>
<comment type="cofactor">
    <cofactor evidence="10">
        <name>Mg(2+)</name>
        <dbReference type="ChEBI" id="CHEBI:18420"/>
    </cofactor>
    <text evidence="10">Binds 1 Mg(2+) per subunit.</text>
</comment>
<evidence type="ECO:0000256" key="4">
    <source>
        <dbReference type="ARBA" id="ARBA00013202"/>
    </source>
</evidence>
<evidence type="ECO:0000259" key="12">
    <source>
        <dbReference type="Pfam" id="PF00205"/>
    </source>
</evidence>
<dbReference type="Proteomes" id="UP000254794">
    <property type="component" value="Unassembled WGS sequence"/>
</dbReference>
<dbReference type="GO" id="GO:0004737">
    <property type="term" value="F:pyruvate decarboxylase activity"/>
    <property type="evidence" value="ECO:0007669"/>
    <property type="project" value="UniProtKB-EC"/>
</dbReference>
<protein>
    <recommendedName>
        <fullName evidence="4">pyruvate decarboxylase</fullName>
        <ecNumber evidence="4">4.1.1.1</ecNumber>
    </recommendedName>
</protein>
<keyword evidence="8 11" id="KW-0786">Thiamine pyrophosphate</keyword>
<evidence type="ECO:0000259" key="13">
    <source>
        <dbReference type="Pfam" id="PF02775"/>
    </source>
</evidence>
<name>A0A378JMZ5_9GAMM</name>
<dbReference type="Gene3D" id="3.40.50.970">
    <property type="match status" value="2"/>
</dbReference>
<sequence length="560" mass="61399">MTTVGTYLAQRLQELDIKDYFAIPGDYNLGLLDELLKNTSLNMINCCNELNAGYAADGYARVKGVSALVVTYSVGGLSAVNAVAGAYAENLPIIVISGGPNTNSVQDAEILHHTLATENYSYVRDIFSHVTAHSVFIHRPSDAPMQIDTAIAIALEKRKPVYIEIACNISTLEISPPTKRALNVKRLSDTSSLQAAIADTVAKLNAAVKPVLIAGSKSRCCDAAAMIESLSQSCGYALAAMPDAKGFVSEQHPNYIGIYWGPVSTPGCREIIESSDLYFFVGPNFNDYTTVGHVCNIQPKKLITIADGSVSVAGNVYTDVYMNEFLRGLQDQLNYNDTALKAYKRIEGSAPLYIKPKDLNSPLTNRFLFGQIQKLLSSDYAVLAETGDSWFNGMRLSLPKDCQFEIQMQYGSIGWSVGALLGMQAALHNKKRVIALIGDGSFQMSAQEISTLVRYGYKPIIFLMNNASYTIEVQIHDGPYNIINNWHYATLIDVFNGDTGTARAFKAHTHQELLDVIEEAKQADTLCFIEVFLDRDDCNKNLLEWGARVGAYNGRPPRTN</sequence>
<evidence type="ECO:0000313" key="15">
    <source>
        <dbReference type="EMBL" id="STX52625.1"/>
    </source>
</evidence>
<dbReference type="GO" id="GO:0030976">
    <property type="term" value="F:thiamine pyrophosphate binding"/>
    <property type="evidence" value="ECO:0007669"/>
    <property type="project" value="InterPro"/>
</dbReference>
<feature type="domain" description="Thiamine pyrophosphate enzyme central" evidence="12">
    <location>
        <begin position="197"/>
        <end position="319"/>
    </location>
</feature>
<dbReference type="SUPFAM" id="SSF52467">
    <property type="entry name" value="DHS-like NAD/FAD-binding domain"/>
    <property type="match status" value="1"/>
</dbReference>
<dbReference type="PIRSF" id="PIRSF036565">
    <property type="entry name" value="Pyruvt_ip_decrb"/>
    <property type="match status" value="1"/>
</dbReference>
<feature type="binding site" evidence="10">
    <location>
        <position position="439"/>
    </location>
    <ligand>
        <name>Mg(2+)</name>
        <dbReference type="ChEBI" id="CHEBI:18420"/>
    </ligand>
</feature>
<dbReference type="EC" id="4.1.1.1" evidence="4"/>
<evidence type="ECO:0000313" key="16">
    <source>
        <dbReference type="Proteomes" id="UP000254794"/>
    </source>
</evidence>
<keyword evidence="15" id="KW-0670">Pyruvate</keyword>
<dbReference type="InterPro" id="IPR011766">
    <property type="entry name" value="TPP_enzyme_TPP-bd"/>
</dbReference>
<dbReference type="InterPro" id="IPR012110">
    <property type="entry name" value="PDC/IPDC-like"/>
</dbReference>
<dbReference type="Pfam" id="PF02775">
    <property type="entry name" value="TPP_enzyme_C"/>
    <property type="match status" value="1"/>
</dbReference>
<evidence type="ECO:0000256" key="10">
    <source>
        <dbReference type="PIRSR" id="PIRSR036565-2"/>
    </source>
</evidence>
<accession>A0A378JMZ5</accession>
<organism evidence="15 16">
    <name type="scientific">Legionella busanensis</name>
    <dbReference type="NCBI Taxonomy" id="190655"/>
    <lineage>
        <taxon>Bacteria</taxon>
        <taxon>Pseudomonadati</taxon>
        <taxon>Pseudomonadota</taxon>
        <taxon>Gammaproteobacteria</taxon>
        <taxon>Legionellales</taxon>
        <taxon>Legionellaceae</taxon>
        <taxon>Legionella</taxon>
    </lineage>
</organism>
<evidence type="ECO:0000259" key="14">
    <source>
        <dbReference type="Pfam" id="PF02776"/>
    </source>
</evidence>
<evidence type="ECO:0000256" key="9">
    <source>
        <dbReference type="ARBA" id="ARBA00023239"/>
    </source>
</evidence>
<dbReference type="AlphaFoldDB" id="A0A378JMZ5"/>
<dbReference type="CDD" id="cd07038">
    <property type="entry name" value="TPP_PYR_PDC_IPDC_like"/>
    <property type="match status" value="1"/>
</dbReference>
<feature type="domain" description="Thiamine pyrophosphate enzyme N-terminal TPP-binding" evidence="14">
    <location>
        <begin position="3"/>
        <end position="112"/>
    </location>
</feature>
<keyword evidence="16" id="KW-1185">Reference proteome</keyword>
<dbReference type="OrthoDB" id="9785953at2"/>
<evidence type="ECO:0000256" key="6">
    <source>
        <dbReference type="ARBA" id="ARBA00022793"/>
    </source>
</evidence>
<dbReference type="Pfam" id="PF02776">
    <property type="entry name" value="TPP_enzyme_N"/>
    <property type="match status" value="1"/>
</dbReference>
<dbReference type="PANTHER" id="PTHR43452">
    <property type="entry name" value="PYRUVATE DECARBOXYLASE"/>
    <property type="match status" value="1"/>
</dbReference>
<evidence type="ECO:0000256" key="11">
    <source>
        <dbReference type="RuleBase" id="RU362132"/>
    </source>
</evidence>
<dbReference type="InterPro" id="IPR047214">
    <property type="entry name" value="TPP_PDC_IPDC"/>
</dbReference>
<comment type="similarity">
    <text evidence="3 11">Belongs to the TPP enzyme family.</text>
</comment>
<dbReference type="RefSeq" id="WP_115332166.1">
    <property type="nucleotide sequence ID" value="NZ_CAAAHP010000003.1"/>
</dbReference>
<gene>
    <name evidence="15" type="primary">pdc</name>
    <name evidence="15" type="ORF">NCTC13316_02746</name>
</gene>
<feature type="domain" description="Thiamine pyrophosphate enzyme TPP-binding" evidence="13">
    <location>
        <begin position="407"/>
        <end position="531"/>
    </location>
</feature>
<dbReference type="InterPro" id="IPR029061">
    <property type="entry name" value="THDP-binding"/>
</dbReference>
<dbReference type="GO" id="GO:0005829">
    <property type="term" value="C:cytosol"/>
    <property type="evidence" value="ECO:0007669"/>
    <property type="project" value="TreeGrafter"/>
</dbReference>
<comment type="catalytic activity">
    <reaction evidence="1">
        <text>a 2-oxocarboxylate + H(+) = an aldehyde + CO2</text>
        <dbReference type="Rhea" id="RHEA:11628"/>
        <dbReference type="ChEBI" id="CHEBI:15378"/>
        <dbReference type="ChEBI" id="CHEBI:16526"/>
        <dbReference type="ChEBI" id="CHEBI:17478"/>
        <dbReference type="ChEBI" id="CHEBI:35179"/>
        <dbReference type="EC" id="4.1.1.1"/>
    </reaction>
</comment>
<keyword evidence="6" id="KW-0210">Decarboxylase</keyword>
<dbReference type="GO" id="GO:0000287">
    <property type="term" value="F:magnesium ion binding"/>
    <property type="evidence" value="ECO:0007669"/>
    <property type="project" value="InterPro"/>
</dbReference>
<keyword evidence="7 10" id="KW-0460">Magnesium</keyword>
<dbReference type="Pfam" id="PF00205">
    <property type="entry name" value="TPP_enzyme_M"/>
    <property type="match status" value="1"/>
</dbReference>
<dbReference type="FunFam" id="3.40.50.970:FF:000024">
    <property type="entry name" value="Pyruvate decarboxylase isozyme"/>
    <property type="match status" value="1"/>
</dbReference>
<dbReference type="PANTHER" id="PTHR43452:SF1">
    <property type="entry name" value="PYRUVATE DECARBOXYLASE C186.09-RELATED"/>
    <property type="match status" value="1"/>
</dbReference>
<proteinExistence type="inferred from homology"/>
<evidence type="ECO:0000256" key="8">
    <source>
        <dbReference type="ARBA" id="ARBA00023052"/>
    </source>
</evidence>
<dbReference type="SUPFAM" id="SSF52518">
    <property type="entry name" value="Thiamin diphosphate-binding fold (THDP-binding)"/>
    <property type="match status" value="2"/>
</dbReference>
<comment type="cofactor">
    <cofactor evidence="2">
        <name>thiamine diphosphate</name>
        <dbReference type="ChEBI" id="CHEBI:58937"/>
    </cofactor>
</comment>
<evidence type="ECO:0000256" key="7">
    <source>
        <dbReference type="ARBA" id="ARBA00022842"/>
    </source>
</evidence>
<dbReference type="InterPro" id="IPR012000">
    <property type="entry name" value="Thiamin_PyroP_enz_cen_dom"/>
</dbReference>
<reference evidence="15 16" key="1">
    <citation type="submission" date="2018-06" db="EMBL/GenBank/DDBJ databases">
        <authorList>
            <consortium name="Pathogen Informatics"/>
            <person name="Doyle S."/>
        </authorList>
    </citation>
    <scope>NUCLEOTIDE SEQUENCE [LARGE SCALE GENOMIC DNA]</scope>
    <source>
        <strain evidence="15 16">NCTC13316</strain>
    </source>
</reference>
<evidence type="ECO:0000256" key="3">
    <source>
        <dbReference type="ARBA" id="ARBA00007812"/>
    </source>
</evidence>
<keyword evidence="5 10" id="KW-0479">Metal-binding</keyword>